<proteinExistence type="predicted"/>
<dbReference type="AlphaFoldDB" id="A0A5C4RWP2"/>
<keyword evidence="1" id="KW-0812">Transmembrane</keyword>
<evidence type="ECO:0000313" key="2">
    <source>
        <dbReference type="EMBL" id="TNJ35686.1"/>
    </source>
</evidence>
<feature type="transmembrane region" description="Helical" evidence="1">
    <location>
        <begin position="129"/>
        <end position="146"/>
    </location>
</feature>
<keyword evidence="1" id="KW-1133">Transmembrane helix</keyword>
<name>A0A5C4RWP2_9GAMM</name>
<accession>A0A5C4RWP2</accession>
<sequence length="149" mass="16162">MGAGRGGHCSVRLRRRLRLAGVATAGRRKGRRPRRASAGGLSMFALGSGLILWAWVNLSLGLPRHAGIAVPPQRLRARRLAGGLQLALSPAVFVAGWGWEFGLVYWAAMLMLCAIAWVLVLARWPRRRLRAAVVLSLVILALSWLAPSV</sequence>
<gene>
    <name evidence="2" type="ORF">E1B00_08045</name>
</gene>
<dbReference type="Pfam" id="PF11804">
    <property type="entry name" value="DUF3325"/>
    <property type="match status" value="1"/>
</dbReference>
<evidence type="ECO:0000313" key="3">
    <source>
        <dbReference type="Proteomes" id="UP000305760"/>
    </source>
</evidence>
<dbReference type="InterPro" id="IPR021762">
    <property type="entry name" value="DUF3325"/>
</dbReference>
<comment type="caution">
    <text evidence="2">The sequence shown here is derived from an EMBL/GenBank/DDBJ whole genome shotgun (WGS) entry which is preliminary data.</text>
</comment>
<protein>
    <submittedName>
        <fullName evidence="2">DUF3325 domain-containing protein</fullName>
    </submittedName>
</protein>
<keyword evidence="3" id="KW-1185">Reference proteome</keyword>
<dbReference type="EMBL" id="SMDR01000001">
    <property type="protein sequence ID" value="TNJ35686.1"/>
    <property type="molecule type" value="Genomic_DNA"/>
</dbReference>
<dbReference type="Proteomes" id="UP000305760">
    <property type="component" value="Unassembled WGS sequence"/>
</dbReference>
<evidence type="ECO:0000256" key="1">
    <source>
        <dbReference type="SAM" id="Phobius"/>
    </source>
</evidence>
<feature type="transmembrane region" description="Helical" evidence="1">
    <location>
        <begin position="36"/>
        <end position="56"/>
    </location>
</feature>
<feature type="transmembrane region" description="Helical" evidence="1">
    <location>
        <begin position="103"/>
        <end position="122"/>
    </location>
</feature>
<keyword evidence="1" id="KW-0472">Membrane</keyword>
<reference evidence="2 3" key="1">
    <citation type="submission" date="2019-03" db="EMBL/GenBank/DDBJ databases">
        <title>Arenimonas daejeonensis sp. nov., isolated from compost.</title>
        <authorList>
            <person name="Jeon C.O."/>
        </authorList>
    </citation>
    <scope>NUCLEOTIDE SEQUENCE [LARGE SCALE GENOMIC DNA]</scope>
    <source>
        <strain evidence="2 3">R29</strain>
    </source>
</reference>
<organism evidence="2 3">
    <name type="scientific">Arenimonas terrae</name>
    <dbReference type="NCBI Taxonomy" id="2546226"/>
    <lineage>
        <taxon>Bacteria</taxon>
        <taxon>Pseudomonadati</taxon>
        <taxon>Pseudomonadota</taxon>
        <taxon>Gammaproteobacteria</taxon>
        <taxon>Lysobacterales</taxon>
        <taxon>Lysobacteraceae</taxon>
        <taxon>Arenimonas</taxon>
    </lineage>
</organism>